<dbReference type="Gene3D" id="3.40.50.300">
    <property type="entry name" value="P-loop containing nucleotide triphosphate hydrolases"/>
    <property type="match status" value="2"/>
</dbReference>
<dbReference type="SUPFAM" id="SSF52540">
    <property type="entry name" value="P-loop containing nucleoside triphosphate hydrolases"/>
    <property type="match status" value="1"/>
</dbReference>
<evidence type="ECO:0000256" key="4">
    <source>
        <dbReference type="ARBA" id="ARBA00022840"/>
    </source>
</evidence>
<keyword evidence="1" id="KW-0547">Nucleotide-binding</keyword>
<name>A0A4P2VYE9_FLUSA</name>
<dbReference type="InterPro" id="IPR027417">
    <property type="entry name" value="P-loop_NTPase"/>
</dbReference>
<gene>
    <name evidence="7" type="ORF">JCM31447_31990</name>
</gene>
<protein>
    <submittedName>
        <fullName evidence="7">Uncharacterized protein</fullName>
    </submittedName>
</protein>
<proteinExistence type="predicted"/>
<dbReference type="RefSeq" id="WP_130613282.1">
    <property type="nucleotide sequence ID" value="NZ_AP019370.1"/>
</dbReference>
<dbReference type="InterPro" id="IPR000212">
    <property type="entry name" value="DNA_helicase_UvrD/REP"/>
</dbReference>
<evidence type="ECO:0000259" key="5">
    <source>
        <dbReference type="Pfam" id="PF00580"/>
    </source>
</evidence>
<evidence type="ECO:0000259" key="6">
    <source>
        <dbReference type="Pfam" id="PF13538"/>
    </source>
</evidence>
<evidence type="ECO:0000256" key="2">
    <source>
        <dbReference type="ARBA" id="ARBA00022801"/>
    </source>
</evidence>
<dbReference type="GO" id="GO:0043138">
    <property type="term" value="F:3'-5' DNA helicase activity"/>
    <property type="evidence" value="ECO:0007669"/>
    <property type="project" value="TreeGrafter"/>
</dbReference>
<evidence type="ECO:0000313" key="8">
    <source>
        <dbReference type="Proteomes" id="UP000291236"/>
    </source>
</evidence>
<feature type="domain" description="UvrD-like helicase ATP-binding" evidence="5">
    <location>
        <begin position="202"/>
        <end position="246"/>
    </location>
</feature>
<dbReference type="GO" id="GO:0016787">
    <property type="term" value="F:hydrolase activity"/>
    <property type="evidence" value="ECO:0007669"/>
    <property type="project" value="UniProtKB-KW"/>
</dbReference>
<evidence type="ECO:0000256" key="1">
    <source>
        <dbReference type="ARBA" id="ARBA00022741"/>
    </source>
</evidence>
<organism evidence="7 8">
    <name type="scientific">Fluviispira sanaruensis</name>
    <dbReference type="NCBI Taxonomy" id="2493639"/>
    <lineage>
        <taxon>Bacteria</taxon>
        <taxon>Pseudomonadati</taxon>
        <taxon>Bdellovibrionota</taxon>
        <taxon>Oligoflexia</taxon>
        <taxon>Silvanigrellales</taxon>
        <taxon>Silvanigrellaceae</taxon>
        <taxon>Fluviispira</taxon>
    </lineage>
</organism>
<dbReference type="AlphaFoldDB" id="A0A4P2VYE9"/>
<dbReference type="InterPro" id="IPR014016">
    <property type="entry name" value="UvrD-like_ATP-bd"/>
</dbReference>
<keyword evidence="4" id="KW-0067">ATP-binding</keyword>
<dbReference type="PANTHER" id="PTHR11070:SF30">
    <property type="entry name" value="F-BOX DNA HELICASE 1"/>
    <property type="match status" value="1"/>
</dbReference>
<keyword evidence="2" id="KW-0378">Hydrolase</keyword>
<dbReference type="EMBL" id="AP019370">
    <property type="protein sequence ID" value="BBH54725.1"/>
    <property type="molecule type" value="Genomic_DNA"/>
</dbReference>
<dbReference type="OrthoDB" id="5318045at2"/>
<dbReference type="InterPro" id="IPR027785">
    <property type="entry name" value="UvrD-like_helicase_C"/>
</dbReference>
<keyword evidence="7" id="KW-0614">Plasmid</keyword>
<evidence type="ECO:0000256" key="3">
    <source>
        <dbReference type="ARBA" id="ARBA00022806"/>
    </source>
</evidence>
<dbReference type="KEGG" id="sbf:JCM31447_31990"/>
<reference evidence="7 8" key="1">
    <citation type="submission" date="2018-12" db="EMBL/GenBank/DDBJ databases">
        <title>Rubrispira sanarue gen. nov., sp., nov., a member of the order Silvanigrellales, isolated from a brackish lake in Hamamatsu Japan.</title>
        <authorList>
            <person name="Maejima Y."/>
            <person name="Iino T."/>
            <person name="Muraguchi Y."/>
            <person name="Fukuda K."/>
            <person name="Nojiri H."/>
            <person name="Ohkuma M."/>
            <person name="Moriuchi R."/>
            <person name="Dohra H."/>
            <person name="Kimbara K."/>
            <person name="Shintani M."/>
        </authorList>
    </citation>
    <scope>NUCLEOTIDE SEQUENCE [LARGE SCALE GENOMIC DNA]</scope>
    <source>
        <strain evidence="7 8">RF1110005</strain>
        <plasmid evidence="7 8">68K</plasmid>
    </source>
</reference>
<evidence type="ECO:0000313" key="7">
    <source>
        <dbReference type="EMBL" id="BBH54725.1"/>
    </source>
</evidence>
<geneLocation type="plasmid" evidence="7 8">
    <name>68K</name>
</geneLocation>
<keyword evidence="8" id="KW-1185">Reference proteome</keyword>
<dbReference type="PANTHER" id="PTHR11070">
    <property type="entry name" value="UVRD / RECB / PCRA DNA HELICASE FAMILY MEMBER"/>
    <property type="match status" value="1"/>
</dbReference>
<feature type="domain" description="UvrD-like helicase C-terminal" evidence="6">
    <location>
        <begin position="414"/>
        <end position="454"/>
    </location>
</feature>
<dbReference type="Pfam" id="PF13538">
    <property type="entry name" value="UvrD_C_2"/>
    <property type="match status" value="1"/>
</dbReference>
<dbReference type="Pfam" id="PF00580">
    <property type="entry name" value="UvrD-helicase"/>
    <property type="match status" value="1"/>
</dbReference>
<sequence>MKPTLEQEEIVNFIKKQTGNLKISAFAGTGKTSTLKLIAYDNPEKSFLYLAYNKDIQLAAVKSFPKNVLCTTYHALARRAMQIDNSRFKDKLNIKVRQSEIINLLGLKNLKKYNPYLIISLLKKTVSRFKTSSDKSINMNHIDLEGISDLTLIPSEQEELCKFILDKSLKLWFFEVDINSDVPIDHDTYVKMWQLSGAIIDVDFILFDEAQDANPVVLDIVQSQNCRKIFVGDVHQKIYAWRGAVNAMNEIDADELYLTQSFRFGTKVADIANKVLSMKGEKRRLYGFEQIESKIDNIDESKPFTCVCRTNAEVFLQAIYYASRGKKISICGGVGDFLIRCRSAYYLYTGKNNLILYNEYKKFYSWDDFVEKARFDAESNSICKIIKKYGHGILHYLEKFESSLSKGNEFDVLLCTAHKSKGLEWDQVLIGEDFNFKEDDELNLIYVACTRAKNILKLSEKFIKNISV</sequence>
<dbReference type="GO" id="GO:0003677">
    <property type="term" value="F:DNA binding"/>
    <property type="evidence" value="ECO:0007669"/>
    <property type="project" value="InterPro"/>
</dbReference>
<dbReference type="GO" id="GO:0005524">
    <property type="term" value="F:ATP binding"/>
    <property type="evidence" value="ECO:0007669"/>
    <property type="project" value="UniProtKB-KW"/>
</dbReference>
<dbReference type="GO" id="GO:0000724">
    <property type="term" value="P:double-strand break repair via homologous recombination"/>
    <property type="evidence" value="ECO:0007669"/>
    <property type="project" value="TreeGrafter"/>
</dbReference>
<accession>A0A4P2VYE9</accession>
<dbReference type="GO" id="GO:0031297">
    <property type="term" value="P:replication fork processing"/>
    <property type="evidence" value="ECO:0007669"/>
    <property type="project" value="TreeGrafter"/>
</dbReference>
<dbReference type="Proteomes" id="UP000291236">
    <property type="component" value="Plasmid 68K"/>
</dbReference>
<keyword evidence="3" id="KW-0347">Helicase</keyword>